<feature type="compositionally biased region" description="Gly residues" evidence="1">
    <location>
        <begin position="107"/>
        <end position="118"/>
    </location>
</feature>
<feature type="compositionally biased region" description="Polar residues" evidence="1">
    <location>
        <begin position="149"/>
        <end position="178"/>
    </location>
</feature>
<feature type="compositionally biased region" description="Basic and acidic residues" evidence="1">
    <location>
        <begin position="314"/>
        <end position="325"/>
    </location>
</feature>
<evidence type="ECO:0000256" key="1">
    <source>
        <dbReference type="SAM" id="MobiDB-lite"/>
    </source>
</evidence>
<keyword evidence="3" id="KW-1185">Reference proteome</keyword>
<feature type="compositionally biased region" description="Basic and acidic residues" evidence="1">
    <location>
        <begin position="269"/>
        <end position="282"/>
    </location>
</feature>
<evidence type="ECO:0000313" key="2">
    <source>
        <dbReference type="EMBL" id="CAD7702595.1"/>
    </source>
</evidence>
<dbReference type="Proteomes" id="UP000708148">
    <property type="component" value="Unassembled WGS sequence"/>
</dbReference>
<organism evidence="2 3">
    <name type="scientific">Ostreobium quekettii</name>
    <dbReference type="NCBI Taxonomy" id="121088"/>
    <lineage>
        <taxon>Eukaryota</taxon>
        <taxon>Viridiplantae</taxon>
        <taxon>Chlorophyta</taxon>
        <taxon>core chlorophytes</taxon>
        <taxon>Ulvophyceae</taxon>
        <taxon>TCBD clade</taxon>
        <taxon>Bryopsidales</taxon>
        <taxon>Ostreobineae</taxon>
        <taxon>Ostreobiaceae</taxon>
        <taxon>Ostreobium</taxon>
    </lineage>
</organism>
<accession>A0A8S1J4G0</accession>
<comment type="caution">
    <text evidence="2">The sequence shown here is derived from an EMBL/GenBank/DDBJ whole genome shotgun (WGS) entry which is preliminary data.</text>
</comment>
<protein>
    <submittedName>
        <fullName evidence="2">Uncharacterized protein</fullName>
    </submittedName>
</protein>
<dbReference type="EMBL" id="CAJHUC010001885">
    <property type="protein sequence ID" value="CAD7702595.1"/>
    <property type="molecule type" value="Genomic_DNA"/>
</dbReference>
<sequence length="334" mass="34222">MQAPAEGEPVPRLSLDEDALFLAAEKFDWAEDVEEAMVLDGLDDDGCLSRILLENSSPKAPPLQLIASVGSSRRRRGGRGSGRRGRGEGASADAGSGEDAKKKGAGGKEGQPKGGKAGKGGRRGDRRGGGGGGKGQAGQQEARPPLSGRGQSKGTPRSARGQQPQRCHSVNDNRTTAICSPRYSGGPASARGSGSNGGSMSARGPPRHGNGSQSARGSGSQSARGSRADRSSNWNADKGTGSNGSDSHRSNKGPGGGAFRGQPPRTPRRGGERSGGRDREWAKASGRQTTESPGRKNREEAFGGGARGGSGRLCRREPLGSHNRDVCTTAGSVH</sequence>
<feature type="compositionally biased region" description="Basic residues" evidence="1">
    <location>
        <begin position="72"/>
        <end position="84"/>
    </location>
</feature>
<feature type="compositionally biased region" description="Low complexity" evidence="1">
    <location>
        <begin position="211"/>
        <end position="225"/>
    </location>
</feature>
<gene>
    <name evidence="2" type="ORF">OSTQU699_LOCUS7952</name>
</gene>
<feature type="compositionally biased region" description="Gly residues" evidence="1">
    <location>
        <begin position="302"/>
        <end position="311"/>
    </location>
</feature>
<dbReference type="AlphaFoldDB" id="A0A8S1J4G0"/>
<proteinExistence type="predicted"/>
<feature type="region of interest" description="Disordered" evidence="1">
    <location>
        <begin position="53"/>
        <end position="334"/>
    </location>
</feature>
<name>A0A8S1J4G0_9CHLO</name>
<feature type="compositionally biased region" description="Low complexity" evidence="1">
    <location>
        <begin position="182"/>
        <end position="204"/>
    </location>
</feature>
<evidence type="ECO:0000313" key="3">
    <source>
        <dbReference type="Proteomes" id="UP000708148"/>
    </source>
</evidence>
<reference evidence="2" key="1">
    <citation type="submission" date="2020-12" db="EMBL/GenBank/DDBJ databases">
        <authorList>
            <person name="Iha C."/>
        </authorList>
    </citation>
    <scope>NUCLEOTIDE SEQUENCE</scope>
</reference>